<evidence type="ECO:0000313" key="2">
    <source>
        <dbReference type="Proteomes" id="UP000789901"/>
    </source>
</evidence>
<dbReference type="EMBL" id="CAJVQB010005878">
    <property type="protein sequence ID" value="CAG8672147.1"/>
    <property type="molecule type" value="Genomic_DNA"/>
</dbReference>
<gene>
    <name evidence="1" type="ORF">GMARGA_LOCUS10483</name>
</gene>
<comment type="caution">
    <text evidence="1">The sequence shown here is derived from an EMBL/GenBank/DDBJ whole genome shotgun (WGS) entry which is preliminary data.</text>
</comment>
<sequence>ISSVLTGMLGMLRHDLQQDQLEMLKESPKVKSQDLLDNSLTIDLEDTNADVYFEKEFEESLQFGAEVEDIDIEDELTIESLFNIQMYEQIREETIKRSSIVYSQIPTSTSEDWSIDDIFKL</sequence>
<dbReference type="Proteomes" id="UP000789901">
    <property type="component" value="Unassembled WGS sequence"/>
</dbReference>
<keyword evidence="2" id="KW-1185">Reference proteome</keyword>
<accession>A0ABN7UV97</accession>
<protein>
    <submittedName>
        <fullName evidence="1">42611_t:CDS:1</fullName>
    </submittedName>
</protein>
<evidence type="ECO:0000313" key="1">
    <source>
        <dbReference type="EMBL" id="CAG8672147.1"/>
    </source>
</evidence>
<proteinExistence type="predicted"/>
<reference evidence="1 2" key="1">
    <citation type="submission" date="2021-06" db="EMBL/GenBank/DDBJ databases">
        <authorList>
            <person name="Kallberg Y."/>
            <person name="Tangrot J."/>
            <person name="Rosling A."/>
        </authorList>
    </citation>
    <scope>NUCLEOTIDE SEQUENCE [LARGE SCALE GENOMIC DNA]</scope>
    <source>
        <strain evidence="1 2">120-4 pot B 10/14</strain>
    </source>
</reference>
<feature type="non-terminal residue" evidence="1">
    <location>
        <position position="1"/>
    </location>
</feature>
<name>A0ABN7UV97_GIGMA</name>
<organism evidence="1 2">
    <name type="scientific">Gigaspora margarita</name>
    <dbReference type="NCBI Taxonomy" id="4874"/>
    <lineage>
        <taxon>Eukaryota</taxon>
        <taxon>Fungi</taxon>
        <taxon>Fungi incertae sedis</taxon>
        <taxon>Mucoromycota</taxon>
        <taxon>Glomeromycotina</taxon>
        <taxon>Glomeromycetes</taxon>
        <taxon>Diversisporales</taxon>
        <taxon>Gigasporaceae</taxon>
        <taxon>Gigaspora</taxon>
    </lineage>
</organism>